<evidence type="ECO:0000256" key="4">
    <source>
        <dbReference type="SAM" id="Coils"/>
    </source>
</evidence>
<evidence type="ECO:0000256" key="3">
    <source>
        <dbReference type="ARBA" id="ARBA00022525"/>
    </source>
</evidence>
<evidence type="ECO:0000313" key="6">
    <source>
        <dbReference type="EMBL" id="ESA23994.1"/>
    </source>
</evidence>
<dbReference type="AlphaFoldDB" id="U9UUC4"/>
<reference evidence="6" key="1">
    <citation type="submission" date="2013-07" db="EMBL/GenBank/DDBJ databases">
        <title>The genome of an arbuscular mycorrhizal fungus provides insights into the evolution of the oldest plant symbiosis.</title>
        <authorList>
            <consortium name="DOE Joint Genome Institute"/>
            <person name="Tisserant E."/>
            <person name="Malbreil M."/>
            <person name="Kuo A."/>
            <person name="Kohler A."/>
            <person name="Symeonidi A."/>
            <person name="Balestrini R."/>
            <person name="Charron P."/>
            <person name="Duensing N."/>
            <person name="Frei-dit-Frey N."/>
            <person name="Gianinazzi-Pearson V."/>
            <person name="Gilbert B."/>
            <person name="Handa Y."/>
            <person name="Hijri M."/>
            <person name="Kaul R."/>
            <person name="Kawaguchi M."/>
            <person name="Krajinski F."/>
            <person name="Lammers P."/>
            <person name="Lapierre D."/>
            <person name="Masclaux F.G."/>
            <person name="Murat C."/>
            <person name="Morin E."/>
            <person name="Ndikumana S."/>
            <person name="Pagni M."/>
            <person name="Petitpierre D."/>
            <person name="Requena N."/>
            <person name="Rosikiewicz P."/>
            <person name="Riley R."/>
            <person name="Saito K."/>
            <person name="San Clemente H."/>
            <person name="Shapiro H."/>
            <person name="van Tuinen D."/>
            <person name="Becard G."/>
            <person name="Bonfante P."/>
            <person name="Paszkowski U."/>
            <person name="Shachar-Hill Y."/>
            <person name="Young J.P."/>
            <person name="Sanders I.R."/>
            <person name="Henrissat B."/>
            <person name="Rensing S.A."/>
            <person name="Grigoriev I.V."/>
            <person name="Corradi N."/>
            <person name="Roux C."/>
            <person name="Martin F."/>
        </authorList>
    </citation>
    <scope>NUCLEOTIDE SEQUENCE</scope>
    <source>
        <strain evidence="6">DAOM 197198</strain>
    </source>
</reference>
<dbReference type="eggNOG" id="ENOG502R8KM">
    <property type="taxonomic scope" value="Eukaryota"/>
</dbReference>
<evidence type="ECO:0000259" key="5">
    <source>
        <dbReference type="Pfam" id="PF20147"/>
    </source>
</evidence>
<feature type="domain" description="Crinkler effector protein N-terminal" evidence="5">
    <location>
        <begin position="42"/>
        <end position="144"/>
    </location>
</feature>
<keyword evidence="4" id="KW-0175">Coiled coil</keyword>
<sequence length="439" mass="49645">MGIVTDAEKWYFMECTQDAEGKPSFKLPKPLFVAYEDAGTDLSSVFKVDGQIKMTIAELKDILYEKNKNYFEDKKFDANELNLWLVNIPYDTENVKLKTLQSRSRDMEEENSIIQELGGKKLSPIDDIGDIFTYDSKNIRIIIQPPVTTTDKGPTDISRVIAKFGYLPRQAGLGGTSLPSGLVIRPSNEGVNPNDPAVNTYIKGKVPFSINNPDPDASYLVKTGVLAVVDDIYLTFAAPLLRRSFFQQNYGVENSVDITPIDLYQFIVKVFTAMRNENSGKILRETLGFGYDGRILEQMWQKEFYRIGTRVLGNDKFLSCDVGSVFGCEGRIDSYVNELEWAIELLRDGEDMQGHKDKFEPIEGKYKVIVKYAKSIAIIEIRSVNFADNTRSEAKNAQKLREDFIHVSCSKDFDAFKIESLGKETRNNIEEANVANLIK</sequence>
<dbReference type="HOGENOM" id="CLU_624285_0_0_1"/>
<dbReference type="VEuPathDB" id="FungiDB:RhiirFUN_024057"/>
<feature type="coiled-coil region" evidence="4">
    <location>
        <begin position="90"/>
        <end position="117"/>
    </location>
</feature>
<dbReference type="GO" id="GO:0043657">
    <property type="term" value="C:host cell"/>
    <property type="evidence" value="ECO:0007669"/>
    <property type="project" value="UniProtKB-SubCell"/>
</dbReference>
<accession>U9UUC4</accession>
<name>U9UUC4_RHIID</name>
<dbReference type="EMBL" id="KI274304">
    <property type="protein sequence ID" value="ESA23994.1"/>
    <property type="molecule type" value="Genomic_DNA"/>
</dbReference>
<proteinExistence type="predicted"/>
<comment type="subcellular location">
    <subcellularLocation>
        <location evidence="1">Host cell</location>
    </subcellularLocation>
    <subcellularLocation>
        <location evidence="2">Secreted</location>
    </subcellularLocation>
</comment>
<dbReference type="VEuPathDB" id="FungiDB:RhiirFUN_004053"/>
<dbReference type="InterPro" id="IPR045379">
    <property type="entry name" value="Crinkler_N"/>
</dbReference>
<protein>
    <recommendedName>
        <fullName evidence="5">Crinkler effector protein N-terminal domain-containing protein</fullName>
    </recommendedName>
</protein>
<gene>
    <name evidence="6" type="ORF">GLOINDRAFT_14865</name>
</gene>
<keyword evidence="3" id="KW-0964">Secreted</keyword>
<dbReference type="Pfam" id="PF20147">
    <property type="entry name" value="Crinkler"/>
    <property type="match status" value="1"/>
</dbReference>
<organism evidence="6">
    <name type="scientific">Rhizophagus irregularis (strain DAOM 181602 / DAOM 197198 / MUCL 43194)</name>
    <name type="common">Arbuscular mycorrhizal fungus</name>
    <name type="synonym">Glomus intraradices</name>
    <dbReference type="NCBI Taxonomy" id="747089"/>
    <lineage>
        <taxon>Eukaryota</taxon>
        <taxon>Fungi</taxon>
        <taxon>Fungi incertae sedis</taxon>
        <taxon>Mucoromycota</taxon>
        <taxon>Glomeromycotina</taxon>
        <taxon>Glomeromycetes</taxon>
        <taxon>Glomerales</taxon>
        <taxon>Glomeraceae</taxon>
        <taxon>Rhizophagus</taxon>
    </lineage>
</organism>
<evidence type="ECO:0000256" key="2">
    <source>
        <dbReference type="ARBA" id="ARBA00004613"/>
    </source>
</evidence>
<dbReference type="GO" id="GO:0005576">
    <property type="term" value="C:extracellular region"/>
    <property type="evidence" value="ECO:0007669"/>
    <property type="project" value="UniProtKB-SubCell"/>
</dbReference>
<evidence type="ECO:0000256" key="1">
    <source>
        <dbReference type="ARBA" id="ARBA00004340"/>
    </source>
</evidence>